<proteinExistence type="predicted"/>
<feature type="transmembrane region" description="Helical" evidence="1">
    <location>
        <begin position="20"/>
        <end position="42"/>
    </location>
</feature>
<dbReference type="Gene3D" id="1.10.760.10">
    <property type="entry name" value="Cytochrome c-like domain"/>
    <property type="match status" value="1"/>
</dbReference>
<dbReference type="GO" id="GO:0009055">
    <property type="term" value="F:electron transfer activity"/>
    <property type="evidence" value="ECO:0007669"/>
    <property type="project" value="InterPro"/>
</dbReference>
<dbReference type="SUPFAM" id="SSF46626">
    <property type="entry name" value="Cytochrome c"/>
    <property type="match status" value="1"/>
</dbReference>
<dbReference type="InterPro" id="IPR051395">
    <property type="entry name" value="Cytochrome_c_Peroxidase/MauG"/>
</dbReference>
<dbReference type="InterPro" id="IPR010538">
    <property type="entry name" value="DHOR"/>
</dbReference>
<keyword evidence="1" id="KW-0812">Transmembrane</keyword>
<accession>A0A1R4H1F9</accession>
<evidence type="ECO:0000256" key="1">
    <source>
        <dbReference type="SAM" id="Phobius"/>
    </source>
</evidence>
<dbReference type="AlphaFoldDB" id="A0A1R4H1F9"/>
<organism evidence="2 3">
    <name type="scientific">Crenothrix polyspora</name>
    <dbReference type="NCBI Taxonomy" id="360316"/>
    <lineage>
        <taxon>Bacteria</taxon>
        <taxon>Pseudomonadati</taxon>
        <taxon>Pseudomonadota</taxon>
        <taxon>Gammaproteobacteria</taxon>
        <taxon>Methylococcales</taxon>
        <taxon>Crenotrichaceae</taxon>
        <taxon>Crenothrix</taxon>
    </lineage>
</organism>
<dbReference type="EMBL" id="FUKI01000039">
    <property type="protein sequence ID" value="SJM90061.1"/>
    <property type="molecule type" value="Genomic_DNA"/>
</dbReference>
<dbReference type="GO" id="GO:0004130">
    <property type="term" value="F:cytochrome-c peroxidase activity"/>
    <property type="evidence" value="ECO:0007669"/>
    <property type="project" value="TreeGrafter"/>
</dbReference>
<dbReference type="OrthoDB" id="9805202at2"/>
<dbReference type="GO" id="GO:0020037">
    <property type="term" value="F:heme binding"/>
    <property type="evidence" value="ECO:0007669"/>
    <property type="project" value="InterPro"/>
</dbReference>
<dbReference type="PANTHER" id="PTHR30600">
    <property type="entry name" value="CYTOCHROME C PEROXIDASE-RELATED"/>
    <property type="match status" value="1"/>
</dbReference>
<protein>
    <submittedName>
        <fullName evidence="2">Thiol oxidoreductase-like protein</fullName>
    </submittedName>
</protein>
<gene>
    <name evidence="2" type="ORF">CRENPOLYSF1_1330005</name>
</gene>
<dbReference type="InterPro" id="IPR036909">
    <property type="entry name" value="Cyt_c-like_dom_sf"/>
</dbReference>
<keyword evidence="3" id="KW-1185">Reference proteome</keyword>
<dbReference type="Pfam" id="PF06537">
    <property type="entry name" value="DHOR"/>
    <property type="match status" value="1"/>
</dbReference>
<reference evidence="3" key="1">
    <citation type="submission" date="2017-02" db="EMBL/GenBank/DDBJ databases">
        <authorList>
            <person name="Daims H."/>
        </authorList>
    </citation>
    <scope>NUCLEOTIDE SEQUENCE [LARGE SCALE GENOMIC DNA]</scope>
</reference>
<sequence length="415" mass="44599">MNLKKNKNADFVKSSHHVRFAVQSAFTITLIIGCLNTISVAAEAPAGFDNGSNGFVLQGDFNNDKVLFEKRHTVAGGLGPVYNAQSCADCHTNPITGGSSQVTVLRAGIYDGKQFTNPPGGQVIHDRATHPSLQSVVSDKWNVRSLRLSSNVLGAGFIEAIDDRTLKAIAQKQPQQSKGKIKGQVVMADLVEVPGAKRVGRFGWKSQHASLLSFNAEAFRSEMGITNALFPTENTANGRSVTKYDTMVDPENNGWEVALITEFVRATKVPPRDLKLAASKEAMAGAKLFSKVGCDICHTATLTTAPSGTLVNAGTFTVPAALASKTIHPYSDFLLHDIGTGDGIVQSGGLSTRSKMRTAPLWGLRTRTRLLHDGSALTIEDSIKRHKGESTVVTQQFNNLNTLQKKQLLVFLGSL</sequence>
<dbReference type="PROSITE" id="PS51257">
    <property type="entry name" value="PROKAR_LIPOPROTEIN"/>
    <property type="match status" value="1"/>
</dbReference>
<name>A0A1R4H1F9_9GAMM</name>
<evidence type="ECO:0000313" key="2">
    <source>
        <dbReference type="EMBL" id="SJM90061.1"/>
    </source>
</evidence>
<dbReference type="Proteomes" id="UP000195667">
    <property type="component" value="Unassembled WGS sequence"/>
</dbReference>
<dbReference type="RefSeq" id="WP_087142376.1">
    <property type="nucleotide sequence ID" value="NZ_FUKI01000039.1"/>
</dbReference>
<evidence type="ECO:0000313" key="3">
    <source>
        <dbReference type="Proteomes" id="UP000195667"/>
    </source>
</evidence>
<dbReference type="PANTHER" id="PTHR30600:SF4">
    <property type="entry name" value="CYTOCHROME C DOMAIN-CONTAINING PROTEIN"/>
    <property type="match status" value="1"/>
</dbReference>
<keyword evidence="1" id="KW-0472">Membrane</keyword>
<keyword evidence="1" id="KW-1133">Transmembrane helix</keyword>